<comment type="similarity">
    <text evidence="1 2">Belongs to the pirin family.</text>
</comment>
<evidence type="ECO:0000259" key="4">
    <source>
        <dbReference type="Pfam" id="PF05726"/>
    </source>
</evidence>
<dbReference type="Gene3D" id="2.60.120.10">
    <property type="entry name" value="Jelly Rolls"/>
    <property type="match status" value="2"/>
</dbReference>
<reference evidence="6" key="1">
    <citation type="journal article" date="2019" name="Int. J. Syst. Evol. Microbiol.">
        <title>The Global Catalogue of Microorganisms (GCM) 10K type strain sequencing project: providing services to taxonomists for standard genome sequencing and annotation.</title>
        <authorList>
            <consortium name="The Broad Institute Genomics Platform"/>
            <consortium name="The Broad Institute Genome Sequencing Center for Infectious Disease"/>
            <person name="Wu L."/>
            <person name="Ma J."/>
        </authorList>
    </citation>
    <scope>NUCLEOTIDE SEQUENCE [LARGE SCALE GENOMIC DNA]</scope>
    <source>
        <strain evidence="6">CGMCC 1.12286</strain>
    </source>
</reference>
<evidence type="ECO:0000313" key="6">
    <source>
        <dbReference type="Proteomes" id="UP001597079"/>
    </source>
</evidence>
<dbReference type="InterPro" id="IPR003829">
    <property type="entry name" value="Pirin_N_dom"/>
</dbReference>
<dbReference type="PANTHER" id="PTHR13903:SF8">
    <property type="entry name" value="PIRIN"/>
    <property type="match status" value="1"/>
</dbReference>
<dbReference type="RefSeq" id="WP_377941701.1">
    <property type="nucleotide sequence ID" value="NZ_JBHUCX010000014.1"/>
</dbReference>
<organism evidence="5 6">
    <name type="scientific">Alicyclobacillus fodiniaquatilis</name>
    <dbReference type="NCBI Taxonomy" id="1661150"/>
    <lineage>
        <taxon>Bacteria</taxon>
        <taxon>Bacillati</taxon>
        <taxon>Bacillota</taxon>
        <taxon>Bacilli</taxon>
        <taxon>Bacillales</taxon>
        <taxon>Alicyclobacillaceae</taxon>
        <taxon>Alicyclobacillus</taxon>
    </lineage>
</organism>
<dbReference type="SUPFAM" id="SSF51182">
    <property type="entry name" value="RmlC-like cupins"/>
    <property type="match status" value="1"/>
</dbReference>
<dbReference type="InterPro" id="IPR011051">
    <property type="entry name" value="RmlC_Cupin_sf"/>
</dbReference>
<dbReference type="CDD" id="cd02909">
    <property type="entry name" value="cupin_pirin_N"/>
    <property type="match status" value="1"/>
</dbReference>
<dbReference type="PANTHER" id="PTHR13903">
    <property type="entry name" value="PIRIN-RELATED"/>
    <property type="match status" value="1"/>
</dbReference>
<comment type="caution">
    <text evidence="5">The sequence shown here is derived from an EMBL/GenBank/DDBJ whole genome shotgun (WGS) entry which is preliminary data.</text>
</comment>
<dbReference type="Pfam" id="PF02678">
    <property type="entry name" value="Pirin"/>
    <property type="match status" value="1"/>
</dbReference>
<feature type="domain" description="Pirin C-terminal" evidence="4">
    <location>
        <begin position="173"/>
        <end position="279"/>
    </location>
</feature>
<dbReference type="CDD" id="cd02247">
    <property type="entry name" value="cupin_pirin_C"/>
    <property type="match status" value="1"/>
</dbReference>
<proteinExistence type="inferred from homology"/>
<dbReference type="InterPro" id="IPR008778">
    <property type="entry name" value="Pirin_C_dom"/>
</dbReference>
<gene>
    <name evidence="5" type="ORF">ACFSB2_04785</name>
</gene>
<accession>A0ABW4JDM0</accession>
<evidence type="ECO:0000256" key="2">
    <source>
        <dbReference type="RuleBase" id="RU003457"/>
    </source>
</evidence>
<dbReference type="PIRSF" id="PIRSF006232">
    <property type="entry name" value="Pirin"/>
    <property type="match status" value="1"/>
</dbReference>
<keyword evidence="6" id="KW-1185">Reference proteome</keyword>
<evidence type="ECO:0000313" key="5">
    <source>
        <dbReference type="EMBL" id="MFD1674025.1"/>
    </source>
</evidence>
<evidence type="ECO:0000256" key="1">
    <source>
        <dbReference type="ARBA" id="ARBA00008416"/>
    </source>
</evidence>
<dbReference type="EMBL" id="JBHUCX010000014">
    <property type="protein sequence ID" value="MFD1674025.1"/>
    <property type="molecule type" value="Genomic_DNA"/>
</dbReference>
<name>A0ABW4JDM0_9BACL</name>
<feature type="domain" description="Pirin N-terminal" evidence="3">
    <location>
        <begin position="48"/>
        <end position="120"/>
    </location>
</feature>
<protein>
    <submittedName>
        <fullName evidence="5">Pirin family protein</fullName>
    </submittedName>
</protein>
<sequence>MSNQQVVQRDIKRVWHPEPHQNSPIHTAAMVLEPGRTAEYDPFLLMAEDWFQQGTFDVHPHRGIETVTYVIEGKLQHYDNQAGNGELLPGDVQWMTAGRGVIHKEDPAPGECVHSLQLWVNLPREHKMTAPRYQNLRSQDMPVRREAGAVIRVFSGASAGIQADTKNHVPVTMVEITLEAGATVSQDLPGSYNGFLYVLQGRGVFGTQQVAAEQGQALQLAEADENADSEITISAIEPTRVLLYAGEPVREPVVAYGPFVMNTKAEIAQAIEDYQSGKFAQ</sequence>
<dbReference type="Proteomes" id="UP001597079">
    <property type="component" value="Unassembled WGS sequence"/>
</dbReference>
<dbReference type="Pfam" id="PF05726">
    <property type="entry name" value="Pirin_C"/>
    <property type="match status" value="1"/>
</dbReference>
<evidence type="ECO:0000259" key="3">
    <source>
        <dbReference type="Pfam" id="PF02678"/>
    </source>
</evidence>
<dbReference type="InterPro" id="IPR012093">
    <property type="entry name" value="Pirin"/>
</dbReference>
<dbReference type="InterPro" id="IPR014710">
    <property type="entry name" value="RmlC-like_jellyroll"/>
</dbReference>